<feature type="compositionally biased region" description="Basic and acidic residues" evidence="1">
    <location>
        <begin position="97"/>
        <end position="109"/>
    </location>
</feature>
<dbReference type="AlphaFoldDB" id="A0A2N9FHW0"/>
<gene>
    <name evidence="2" type="ORF">FSB_LOCUS14665</name>
</gene>
<sequence length="188" mass="20342">MSIMVPENVVYGSPENVEESWSSTPPSGPRRITQWSTADYPAVHSQTQPQKQSAAAPAVKGDEGDDEEDDARAEKTKKSPMAAQINWSTAPPTETEITTKAEKTQEVCHGHHHSRAVTTTAQHSGGPCSSTSQNLGSTVWRAGKEEQGVGWSENPHTEIPPLELPSKAPEIYLANSSPRDTSRRSTVD</sequence>
<reference evidence="2" key="1">
    <citation type="submission" date="2018-02" db="EMBL/GenBank/DDBJ databases">
        <authorList>
            <person name="Cohen D.B."/>
            <person name="Kent A.D."/>
        </authorList>
    </citation>
    <scope>NUCLEOTIDE SEQUENCE</scope>
</reference>
<protein>
    <submittedName>
        <fullName evidence="2">Uncharacterized protein</fullName>
    </submittedName>
</protein>
<accession>A0A2N9FHW0</accession>
<proteinExistence type="predicted"/>
<evidence type="ECO:0000313" key="2">
    <source>
        <dbReference type="EMBL" id="SPC86783.1"/>
    </source>
</evidence>
<feature type="compositionally biased region" description="Polar residues" evidence="1">
    <location>
        <begin position="44"/>
        <end position="53"/>
    </location>
</feature>
<feature type="region of interest" description="Disordered" evidence="1">
    <location>
        <begin position="1"/>
        <end position="188"/>
    </location>
</feature>
<evidence type="ECO:0000256" key="1">
    <source>
        <dbReference type="SAM" id="MobiDB-lite"/>
    </source>
</evidence>
<dbReference type="EMBL" id="OIVN01000877">
    <property type="protein sequence ID" value="SPC86783.1"/>
    <property type="molecule type" value="Genomic_DNA"/>
</dbReference>
<organism evidence="2">
    <name type="scientific">Fagus sylvatica</name>
    <name type="common">Beechnut</name>
    <dbReference type="NCBI Taxonomy" id="28930"/>
    <lineage>
        <taxon>Eukaryota</taxon>
        <taxon>Viridiplantae</taxon>
        <taxon>Streptophyta</taxon>
        <taxon>Embryophyta</taxon>
        <taxon>Tracheophyta</taxon>
        <taxon>Spermatophyta</taxon>
        <taxon>Magnoliopsida</taxon>
        <taxon>eudicotyledons</taxon>
        <taxon>Gunneridae</taxon>
        <taxon>Pentapetalae</taxon>
        <taxon>rosids</taxon>
        <taxon>fabids</taxon>
        <taxon>Fagales</taxon>
        <taxon>Fagaceae</taxon>
        <taxon>Fagus</taxon>
    </lineage>
</organism>
<name>A0A2N9FHW0_FAGSY</name>
<feature type="compositionally biased region" description="Polar residues" evidence="1">
    <location>
        <begin position="116"/>
        <end position="137"/>
    </location>
</feature>